<feature type="domain" description="STAS" evidence="1">
    <location>
        <begin position="199"/>
        <end position="264"/>
    </location>
</feature>
<reference evidence="2" key="1">
    <citation type="journal article" date="2014" name="Int. J. Syst. Evol. Microbiol.">
        <title>Complete genome sequence of Corynebacterium casei LMG S-19264T (=DSM 44701T), isolated from a smear-ripened cheese.</title>
        <authorList>
            <consortium name="US DOE Joint Genome Institute (JGI-PGF)"/>
            <person name="Walter F."/>
            <person name="Albersmeier A."/>
            <person name="Kalinowski J."/>
            <person name="Ruckert C."/>
        </authorList>
    </citation>
    <scope>NUCLEOTIDE SEQUENCE</scope>
    <source>
        <strain evidence="2">JCM 4790</strain>
    </source>
</reference>
<evidence type="ECO:0000313" key="2">
    <source>
        <dbReference type="EMBL" id="GGY08635.1"/>
    </source>
</evidence>
<accession>A0A918U8F8</accession>
<protein>
    <recommendedName>
        <fullName evidence="1">STAS domain-containing protein</fullName>
    </recommendedName>
</protein>
<name>A0A918U8F8_9ACTN</name>
<dbReference type="PROSITE" id="PS50801">
    <property type="entry name" value="STAS"/>
    <property type="match status" value="1"/>
</dbReference>
<dbReference type="InterPro" id="IPR036513">
    <property type="entry name" value="STAS_dom_sf"/>
</dbReference>
<dbReference type="Gene3D" id="3.30.750.24">
    <property type="entry name" value="STAS domain"/>
    <property type="match status" value="1"/>
</dbReference>
<dbReference type="InterPro" id="IPR025847">
    <property type="entry name" value="MEDS_domain"/>
</dbReference>
<dbReference type="Proteomes" id="UP000619244">
    <property type="component" value="Unassembled WGS sequence"/>
</dbReference>
<dbReference type="EMBL" id="BMVU01000067">
    <property type="protein sequence ID" value="GGY08635.1"/>
    <property type="molecule type" value="Genomic_DNA"/>
</dbReference>
<keyword evidence="3" id="KW-1185">Reference proteome</keyword>
<reference evidence="2" key="2">
    <citation type="submission" date="2020-09" db="EMBL/GenBank/DDBJ databases">
        <authorList>
            <person name="Sun Q."/>
            <person name="Ohkuma M."/>
        </authorList>
    </citation>
    <scope>NUCLEOTIDE SEQUENCE</scope>
    <source>
        <strain evidence="2">JCM 4790</strain>
    </source>
</reference>
<proteinExistence type="predicted"/>
<gene>
    <name evidence="2" type="ORF">GCM10010358_72030</name>
</gene>
<dbReference type="Pfam" id="PF14417">
    <property type="entry name" value="MEDS"/>
    <property type="match status" value="1"/>
</dbReference>
<dbReference type="SUPFAM" id="SSF52091">
    <property type="entry name" value="SpoIIaa-like"/>
    <property type="match status" value="1"/>
</dbReference>
<dbReference type="RefSeq" id="WP_190194519.1">
    <property type="nucleotide sequence ID" value="NZ_BMVU01000067.1"/>
</dbReference>
<dbReference type="AlphaFoldDB" id="A0A918U8F8"/>
<organism evidence="2 3">
    <name type="scientific">Streptomyces minutiscleroticus</name>
    <dbReference type="NCBI Taxonomy" id="68238"/>
    <lineage>
        <taxon>Bacteria</taxon>
        <taxon>Bacillati</taxon>
        <taxon>Actinomycetota</taxon>
        <taxon>Actinomycetes</taxon>
        <taxon>Kitasatosporales</taxon>
        <taxon>Streptomycetaceae</taxon>
        <taxon>Streptomyces</taxon>
    </lineage>
</organism>
<dbReference type="InterPro" id="IPR002645">
    <property type="entry name" value="STAS_dom"/>
</dbReference>
<comment type="caution">
    <text evidence="2">The sequence shown here is derived from an EMBL/GenBank/DDBJ whole genome shotgun (WGS) entry which is preliminary data.</text>
</comment>
<evidence type="ECO:0000259" key="1">
    <source>
        <dbReference type="PROSITE" id="PS50801"/>
    </source>
</evidence>
<sequence length="294" mass="32498">MSVTVDSRTMAVEDMRLGDHAFAHYADDDIRWEVLSAFTQTGIANDEKVIALADPAVAHSEVLERLSTWSPTTEQAWARAQLEITSMRALIHPDRCFTARRQIDRLREETVRARQEGYAGLRSVIDMAWVQDLRMDIEGVMHRETHADALFADHHYAEICTYDRRRFDPDVLEAMRVGHPVVLLERPGDLAAYRSVNGLRVIGDADTATAASFEAALRDALADAGTADRLLLDLTRLSFLSVTCARTVLQLIANAQGCTSVEVLCSPFHALLLDGMGASALANLVLLDPVEPSQ</sequence>
<evidence type="ECO:0000313" key="3">
    <source>
        <dbReference type="Proteomes" id="UP000619244"/>
    </source>
</evidence>